<dbReference type="AlphaFoldDB" id="A0A6N4DUU8"/>
<accession>A0A6N4DUU8</accession>
<organism evidence="3 4">
    <name type="scientific">Candidatus Sedimenticola endophacoides</name>
    <dbReference type="NCBI Taxonomy" id="2548426"/>
    <lineage>
        <taxon>Bacteria</taxon>
        <taxon>Pseudomonadati</taxon>
        <taxon>Pseudomonadota</taxon>
        <taxon>Gammaproteobacteria</taxon>
        <taxon>Chromatiales</taxon>
        <taxon>Sedimenticolaceae</taxon>
        <taxon>Sedimenticola</taxon>
    </lineage>
</organism>
<dbReference type="PANTHER" id="PTHR38036">
    <property type="entry name" value="UPF0250 PROTEIN YBED"/>
    <property type="match status" value="1"/>
</dbReference>
<dbReference type="Proteomes" id="UP000250928">
    <property type="component" value="Unassembled WGS sequence"/>
</dbReference>
<comment type="caution">
    <text evidence="3">The sequence shown here is derived from an EMBL/GenBank/DDBJ whole genome shotgun (WGS) entry which is preliminary data.</text>
</comment>
<evidence type="ECO:0000256" key="1">
    <source>
        <dbReference type="ARBA" id="ARBA00008460"/>
    </source>
</evidence>
<dbReference type="EMBL" id="PQCO01000184">
    <property type="protein sequence ID" value="PUE02249.1"/>
    <property type="molecule type" value="Genomic_DNA"/>
</dbReference>
<dbReference type="SUPFAM" id="SSF117991">
    <property type="entry name" value="YbeD/HP0495-like"/>
    <property type="match status" value="1"/>
</dbReference>
<dbReference type="Pfam" id="PF04359">
    <property type="entry name" value="DUF493"/>
    <property type="match status" value="1"/>
</dbReference>
<name>A0A6N4DUU8_9GAMM</name>
<gene>
    <name evidence="3" type="ORF">C3L24_06335</name>
</gene>
<protein>
    <recommendedName>
        <fullName evidence="2">UPF0250 protein C3L24_06335</fullName>
    </recommendedName>
</protein>
<reference evidence="3 4" key="1">
    <citation type="submission" date="2018-01" db="EMBL/GenBank/DDBJ databases">
        <title>Novel co-symbiosis in the lucinid bivalve Phacoides pectinatus.</title>
        <authorList>
            <person name="Lim S.J."/>
            <person name="Davis B.G."/>
            <person name="Gill D.E."/>
            <person name="Engel A.S."/>
            <person name="Anderson L.C."/>
            <person name="Campbell B.J."/>
        </authorList>
    </citation>
    <scope>NUCLEOTIDE SEQUENCE [LARGE SCALE GENOMIC DNA]</scope>
    <source>
        <strain evidence="3">N3_P5</strain>
    </source>
</reference>
<dbReference type="HAMAP" id="MF_00659">
    <property type="entry name" value="UPF0250"/>
    <property type="match status" value="1"/>
</dbReference>
<proteinExistence type="inferred from homology"/>
<dbReference type="GO" id="GO:0005829">
    <property type="term" value="C:cytosol"/>
    <property type="evidence" value="ECO:0007669"/>
    <property type="project" value="TreeGrafter"/>
</dbReference>
<sequence>MSEKSDTLFEFPCRFSVKAMGLASPGFEALVIKIVGREVPDIHLAEVATRPSSGGKYLAVTITFEATSKTQLDAIYQALTDHDQVLMSL</sequence>
<comment type="similarity">
    <text evidence="1 2">Belongs to the UPF0250 family.</text>
</comment>
<evidence type="ECO:0000313" key="3">
    <source>
        <dbReference type="EMBL" id="PUE02249.1"/>
    </source>
</evidence>
<evidence type="ECO:0000256" key="2">
    <source>
        <dbReference type="HAMAP-Rule" id="MF_00659"/>
    </source>
</evidence>
<dbReference type="Gene3D" id="3.30.70.260">
    <property type="match status" value="1"/>
</dbReference>
<dbReference type="InterPro" id="IPR027471">
    <property type="entry name" value="YbeD-like_sf"/>
</dbReference>
<evidence type="ECO:0000313" key="4">
    <source>
        <dbReference type="Proteomes" id="UP000250928"/>
    </source>
</evidence>
<dbReference type="InterPro" id="IPR007454">
    <property type="entry name" value="UPF0250_YbeD-like"/>
</dbReference>
<dbReference type="PANTHER" id="PTHR38036:SF1">
    <property type="entry name" value="UPF0250 PROTEIN YBED"/>
    <property type="match status" value="1"/>
</dbReference>